<evidence type="ECO:0000313" key="2">
    <source>
        <dbReference type="EMBL" id="MDH5830193.1"/>
    </source>
</evidence>
<accession>A0ABT6JHP4</accession>
<feature type="region of interest" description="Disordered" evidence="1">
    <location>
        <begin position="45"/>
        <end position="69"/>
    </location>
</feature>
<name>A0ABT6JHP4_9GAMM</name>
<proteinExistence type="predicted"/>
<gene>
    <name evidence="2" type="ORF">QFW80_06635</name>
</gene>
<comment type="caution">
    <text evidence="2">The sequence shown here is derived from an EMBL/GenBank/DDBJ whole genome shotgun (WGS) entry which is preliminary data.</text>
</comment>
<dbReference type="EMBL" id="JARXRN010000021">
    <property type="protein sequence ID" value="MDH5830193.1"/>
    <property type="molecule type" value="Genomic_DNA"/>
</dbReference>
<sequence>MTTMRVHGTGLALAVCIAAACSQQDTKARSEPVLDSGPAAAAVDPVVGMAPDRTPRTLEAEPSSESSKGWVEYPSEIRGQWVEREIGCPINYDGESFLSIEADLMGQYENTSRARRVEVVGTHPPTWRIELAYSPGTGEHDGADPVIFRLDGPTLVIGTGAGETAYIRCE</sequence>
<reference evidence="2 3" key="1">
    <citation type="submission" date="2023-04" db="EMBL/GenBank/DDBJ databases">
        <title>Luteimonas sp. M1R5S18.</title>
        <authorList>
            <person name="Sun J.-Q."/>
        </authorList>
    </citation>
    <scope>NUCLEOTIDE SEQUENCE [LARGE SCALE GENOMIC DNA]</scope>
    <source>
        <strain evidence="2 3">M1R5S18</strain>
    </source>
</reference>
<organism evidence="2 3">
    <name type="scientific">Luteimonas rhizosphaericola</name>
    <dbReference type="NCBI Taxonomy" id="3042024"/>
    <lineage>
        <taxon>Bacteria</taxon>
        <taxon>Pseudomonadati</taxon>
        <taxon>Pseudomonadota</taxon>
        <taxon>Gammaproteobacteria</taxon>
        <taxon>Lysobacterales</taxon>
        <taxon>Lysobacteraceae</taxon>
        <taxon>Luteimonas</taxon>
    </lineage>
</organism>
<evidence type="ECO:0008006" key="4">
    <source>
        <dbReference type="Google" id="ProtNLM"/>
    </source>
</evidence>
<protein>
    <recommendedName>
        <fullName evidence="4">Lipoprotein</fullName>
    </recommendedName>
</protein>
<evidence type="ECO:0000256" key="1">
    <source>
        <dbReference type="SAM" id="MobiDB-lite"/>
    </source>
</evidence>
<dbReference type="PROSITE" id="PS51257">
    <property type="entry name" value="PROKAR_LIPOPROTEIN"/>
    <property type="match status" value="1"/>
</dbReference>
<keyword evidence="3" id="KW-1185">Reference proteome</keyword>
<evidence type="ECO:0000313" key="3">
    <source>
        <dbReference type="Proteomes" id="UP001156831"/>
    </source>
</evidence>
<dbReference type="RefSeq" id="WP_280600739.1">
    <property type="nucleotide sequence ID" value="NZ_JARXRN010000021.1"/>
</dbReference>
<dbReference type="Proteomes" id="UP001156831">
    <property type="component" value="Unassembled WGS sequence"/>
</dbReference>